<dbReference type="SUPFAM" id="SSF55811">
    <property type="entry name" value="Nudix"/>
    <property type="match status" value="1"/>
</dbReference>
<comment type="cofactor">
    <cofactor evidence="2">
        <name>Mg(2+)</name>
        <dbReference type="ChEBI" id="CHEBI:18420"/>
    </cofactor>
</comment>
<dbReference type="Gene3D" id="3.90.79.10">
    <property type="entry name" value="Nucleoside Triphosphate Pyrophosphohydrolase"/>
    <property type="match status" value="1"/>
</dbReference>
<feature type="domain" description="Nudix hydrolase" evidence="8">
    <location>
        <begin position="48"/>
        <end position="177"/>
    </location>
</feature>
<name>F8L8C1_SIMNZ</name>
<dbReference type="GO" id="GO:0019693">
    <property type="term" value="P:ribose phosphate metabolic process"/>
    <property type="evidence" value="ECO:0007669"/>
    <property type="project" value="TreeGrafter"/>
</dbReference>
<dbReference type="RefSeq" id="WP_013943511.1">
    <property type="nucleotide sequence ID" value="NC_015713.1"/>
</dbReference>
<dbReference type="GO" id="GO:0016787">
    <property type="term" value="F:hydrolase activity"/>
    <property type="evidence" value="ECO:0007669"/>
    <property type="project" value="UniProtKB-KW"/>
</dbReference>
<keyword evidence="5 9" id="KW-0378">Hydrolase</keyword>
<comment type="catalytic activity">
    <reaction evidence="1">
        <text>GDP-alpha-D-mannose + H2O = alpha-D-mannose 1-phosphate + GMP + 2 H(+)</text>
        <dbReference type="Rhea" id="RHEA:27978"/>
        <dbReference type="ChEBI" id="CHEBI:15377"/>
        <dbReference type="ChEBI" id="CHEBI:15378"/>
        <dbReference type="ChEBI" id="CHEBI:57527"/>
        <dbReference type="ChEBI" id="CHEBI:58115"/>
        <dbReference type="ChEBI" id="CHEBI:58409"/>
    </reaction>
</comment>
<proteinExistence type="inferred from homology"/>
<comment type="similarity">
    <text evidence="3">Belongs to the Nudix hydrolase family. NudK subfamily.</text>
</comment>
<dbReference type="PROSITE" id="PS51462">
    <property type="entry name" value="NUDIX"/>
    <property type="match status" value="1"/>
</dbReference>
<organism evidence="9 10">
    <name type="scientific">Simkania negevensis (strain ATCC VR-1471 / DSM 27360 / Z)</name>
    <dbReference type="NCBI Taxonomy" id="331113"/>
    <lineage>
        <taxon>Bacteria</taxon>
        <taxon>Pseudomonadati</taxon>
        <taxon>Chlamydiota</taxon>
        <taxon>Chlamydiia</taxon>
        <taxon>Parachlamydiales</taxon>
        <taxon>Simkaniaceae</taxon>
        <taxon>Simkania</taxon>
    </lineage>
</organism>
<evidence type="ECO:0000256" key="7">
    <source>
        <dbReference type="ARBA" id="ARBA00032272"/>
    </source>
</evidence>
<reference key="1">
    <citation type="journal article" date="2011" name="Mol. Biol. Evol.">
        <title>Unity in variety -- the pan-genome of the Chlamydiae.</title>
        <authorList>
            <person name="Collingro A."/>
            <person name="Tischler P."/>
            <person name="Weinmaier T."/>
            <person name="Penz T."/>
            <person name="Heinz E."/>
            <person name="Brunham R.C."/>
            <person name="Read T.D."/>
            <person name="Bavoil P.M."/>
            <person name="Sachse K."/>
            <person name="Kahane S."/>
            <person name="Friedman M.G."/>
            <person name="Rattei T."/>
            <person name="Myers G.S.A."/>
            <person name="Horn M."/>
        </authorList>
    </citation>
    <scope>NUCLEOTIDE SEQUENCE</scope>
    <source>
        <strain>Z</strain>
    </source>
</reference>
<evidence type="ECO:0000313" key="9">
    <source>
        <dbReference type="EMBL" id="CCB89044.1"/>
    </source>
</evidence>
<dbReference type="PANTHER" id="PTHR11839:SF18">
    <property type="entry name" value="NUDIX HYDROLASE DOMAIN-CONTAINING PROTEIN"/>
    <property type="match status" value="1"/>
</dbReference>
<dbReference type="Pfam" id="PF00293">
    <property type="entry name" value="NUDIX"/>
    <property type="match status" value="1"/>
</dbReference>
<protein>
    <recommendedName>
        <fullName evidence="4">GDP-mannose pyrophosphatase</fullName>
    </recommendedName>
    <alternativeName>
        <fullName evidence="6">GDP-mannose hydrolase</fullName>
    </alternativeName>
    <alternativeName>
        <fullName evidence="7">GDPMK</fullName>
    </alternativeName>
</protein>
<evidence type="ECO:0000256" key="5">
    <source>
        <dbReference type="ARBA" id="ARBA00022801"/>
    </source>
</evidence>
<dbReference type="Proteomes" id="UP000000496">
    <property type="component" value="Chromosome gsn.131"/>
</dbReference>
<dbReference type="KEGG" id="sng:SNE_A11670"/>
<dbReference type="GO" id="GO:0006753">
    <property type="term" value="P:nucleoside phosphate metabolic process"/>
    <property type="evidence" value="ECO:0007669"/>
    <property type="project" value="TreeGrafter"/>
</dbReference>
<gene>
    <name evidence="9" type="primary">nudF-B</name>
    <name evidence="9" type="ordered locus">SNE_A11670</name>
</gene>
<evidence type="ECO:0000256" key="6">
    <source>
        <dbReference type="ARBA" id="ARBA00032162"/>
    </source>
</evidence>
<dbReference type="GO" id="GO:0005829">
    <property type="term" value="C:cytosol"/>
    <property type="evidence" value="ECO:0007669"/>
    <property type="project" value="TreeGrafter"/>
</dbReference>
<evidence type="ECO:0000256" key="1">
    <source>
        <dbReference type="ARBA" id="ARBA00000847"/>
    </source>
</evidence>
<sequence length="186" mass="20916">MSQKSETRARLEKEAHIERQKIHEGRIITLAQDQIQYENGQEKTFDIVLHPGAVAMIPINAEGKMILVKQWRRAARQILLELPAGTLEAAEDPLECAQRELQEEIGFEARSITSLGGFFTAPGFCNEYIYLFLAKDLHPNPLVGDDSEEIDTVALTLEEAMEMIDQNEIVDAKTIAGIYRYNGIVS</sequence>
<dbReference type="AlphaFoldDB" id="F8L8C1"/>
<dbReference type="PANTHER" id="PTHR11839">
    <property type="entry name" value="UDP/ADP-SUGAR PYROPHOSPHATASE"/>
    <property type="match status" value="1"/>
</dbReference>
<evidence type="ECO:0000256" key="3">
    <source>
        <dbReference type="ARBA" id="ARBA00007275"/>
    </source>
</evidence>
<evidence type="ECO:0000259" key="8">
    <source>
        <dbReference type="PROSITE" id="PS51462"/>
    </source>
</evidence>
<evidence type="ECO:0000256" key="2">
    <source>
        <dbReference type="ARBA" id="ARBA00001946"/>
    </source>
</evidence>
<dbReference type="FunFam" id="3.90.79.10:FF:000024">
    <property type="entry name" value="ADP-ribose pyrophosphatase"/>
    <property type="match status" value="1"/>
</dbReference>
<dbReference type="EMBL" id="FR872582">
    <property type="protein sequence ID" value="CCB89044.1"/>
    <property type="molecule type" value="Genomic_DNA"/>
</dbReference>
<dbReference type="CDD" id="cd03424">
    <property type="entry name" value="NUDIX_ADPRase_Nudt5_UGPPase_Nudt14"/>
    <property type="match status" value="1"/>
</dbReference>
<dbReference type="InterPro" id="IPR015797">
    <property type="entry name" value="NUDIX_hydrolase-like_dom_sf"/>
</dbReference>
<evidence type="ECO:0000256" key="4">
    <source>
        <dbReference type="ARBA" id="ARBA00016377"/>
    </source>
</evidence>
<dbReference type="HOGENOM" id="CLU_062658_5_1_0"/>
<dbReference type="PROSITE" id="PS00893">
    <property type="entry name" value="NUDIX_BOX"/>
    <property type="match status" value="1"/>
</dbReference>
<dbReference type="InterPro" id="IPR020084">
    <property type="entry name" value="NUDIX_hydrolase_CS"/>
</dbReference>
<accession>F8L8C1</accession>
<dbReference type="eggNOG" id="COG0494">
    <property type="taxonomic scope" value="Bacteria"/>
</dbReference>
<evidence type="ECO:0000313" key="10">
    <source>
        <dbReference type="Proteomes" id="UP000000496"/>
    </source>
</evidence>
<reference evidence="9 10" key="2">
    <citation type="journal article" date="2011" name="Mol. Biol. Evol.">
        <title>Unity in variety--the pan-genome of the Chlamydiae.</title>
        <authorList>
            <person name="Collingro A."/>
            <person name="Tischler P."/>
            <person name="Weinmaier T."/>
            <person name="Penz T."/>
            <person name="Heinz E."/>
            <person name="Brunham R.C."/>
            <person name="Read T.D."/>
            <person name="Bavoil P.M."/>
            <person name="Sachse K."/>
            <person name="Kahane S."/>
            <person name="Friedman M.G."/>
            <person name="Rattei T."/>
            <person name="Myers G.S."/>
            <person name="Horn M."/>
        </authorList>
    </citation>
    <scope>NUCLEOTIDE SEQUENCE [LARGE SCALE GENOMIC DNA]</scope>
    <source>
        <strain evidence="10">ATCC VR-1471 / Z</strain>
    </source>
</reference>
<dbReference type="InterPro" id="IPR000086">
    <property type="entry name" value="NUDIX_hydrolase_dom"/>
</dbReference>
<keyword evidence="10" id="KW-1185">Reference proteome</keyword>
<dbReference type="STRING" id="331113.SNE_A11670"/>